<evidence type="ECO:0000313" key="2">
    <source>
        <dbReference type="EMBL" id="KAI5079585.1"/>
    </source>
</evidence>
<name>A0A9D4ZNT5_ADICA</name>
<feature type="region of interest" description="Disordered" evidence="1">
    <location>
        <begin position="1"/>
        <end position="25"/>
    </location>
</feature>
<dbReference type="EMBL" id="JABFUD020000005">
    <property type="protein sequence ID" value="KAI5079585.1"/>
    <property type="molecule type" value="Genomic_DNA"/>
</dbReference>
<dbReference type="Proteomes" id="UP000886520">
    <property type="component" value="Chromosome 5"/>
</dbReference>
<keyword evidence="3" id="KW-1185">Reference proteome</keyword>
<evidence type="ECO:0000256" key="1">
    <source>
        <dbReference type="SAM" id="MobiDB-lite"/>
    </source>
</evidence>
<organism evidence="2 3">
    <name type="scientific">Adiantum capillus-veneris</name>
    <name type="common">Maidenhair fern</name>
    <dbReference type="NCBI Taxonomy" id="13818"/>
    <lineage>
        <taxon>Eukaryota</taxon>
        <taxon>Viridiplantae</taxon>
        <taxon>Streptophyta</taxon>
        <taxon>Embryophyta</taxon>
        <taxon>Tracheophyta</taxon>
        <taxon>Polypodiopsida</taxon>
        <taxon>Polypodiidae</taxon>
        <taxon>Polypodiales</taxon>
        <taxon>Pteridineae</taxon>
        <taxon>Pteridaceae</taxon>
        <taxon>Vittarioideae</taxon>
        <taxon>Adiantum</taxon>
    </lineage>
</organism>
<dbReference type="AlphaFoldDB" id="A0A9D4ZNT5"/>
<sequence>MREVGPNAAQSLSQGGVGHSPLMDDDILKTSEASNFIHAGKVVDIDRRLQMPRFHSGGFHKEKMPLKTYNNVAKAATDDVGVSHASNYTHTSRP</sequence>
<evidence type="ECO:0000313" key="3">
    <source>
        <dbReference type="Proteomes" id="UP000886520"/>
    </source>
</evidence>
<dbReference type="OrthoDB" id="1926382at2759"/>
<comment type="caution">
    <text evidence="2">The sequence shown here is derived from an EMBL/GenBank/DDBJ whole genome shotgun (WGS) entry which is preliminary data.</text>
</comment>
<proteinExistence type="predicted"/>
<protein>
    <submittedName>
        <fullName evidence="2">Uncharacterized protein</fullName>
    </submittedName>
</protein>
<reference evidence="2 3" key="1">
    <citation type="submission" date="2021-01" db="EMBL/GenBank/DDBJ databases">
        <title>Adiantum capillus-veneris genome.</title>
        <authorList>
            <person name="Fang Y."/>
            <person name="Liao Q."/>
        </authorList>
    </citation>
    <scope>NUCLEOTIDE SEQUENCE [LARGE SCALE GENOMIC DNA]</scope>
    <source>
        <strain evidence="2">H3</strain>
        <tissue evidence="2">Leaf</tissue>
    </source>
</reference>
<accession>A0A9D4ZNT5</accession>
<gene>
    <name evidence="2" type="ORF">GOP47_0005064</name>
</gene>